<feature type="transmembrane region" description="Helical" evidence="1">
    <location>
        <begin position="5"/>
        <end position="26"/>
    </location>
</feature>
<feature type="transmembrane region" description="Helical" evidence="1">
    <location>
        <begin position="212"/>
        <end position="231"/>
    </location>
</feature>
<sequence>MWVYIVPSGCSLVGLLIILISVILFSEYSADLITVCVLFILSSIAIFIILDLISYRKNKNYFYRKLLFFLTAGILCFLNTKLFHMVIPSVYHIHSFFHFHLNIPRILQLAVIGFYIYIRIHFKEKLTLTQNDSYDERMPLWIFLLSLYTVFWFLIIIHIPQIQLWFNNLSNQMYENITFKILLKESWKFLILYVSFIWFLLLLIIKNKHTFTNTLALGLIPCIIILDFSIFNEGIIQNFLYKKEANTINIKTFFEMLKYFLSNFDFEILIPYGILVIIVLIIPAIIGITNSIKIKRYKA</sequence>
<gene>
    <name evidence="2" type="ORF">SAMN02745152_01978</name>
</gene>
<protein>
    <submittedName>
        <fullName evidence="2">Uncharacterized protein</fullName>
    </submittedName>
</protein>
<accession>A0A1T4QH40</accession>
<evidence type="ECO:0000313" key="3">
    <source>
        <dbReference type="Proteomes" id="UP000190395"/>
    </source>
</evidence>
<feature type="transmembrane region" description="Helical" evidence="1">
    <location>
        <begin position="32"/>
        <end position="54"/>
    </location>
</feature>
<dbReference type="AlphaFoldDB" id="A0A1T4QH40"/>
<organism evidence="2 3">
    <name type="scientific">Treponema berlinense</name>
    <dbReference type="NCBI Taxonomy" id="225004"/>
    <lineage>
        <taxon>Bacteria</taxon>
        <taxon>Pseudomonadati</taxon>
        <taxon>Spirochaetota</taxon>
        <taxon>Spirochaetia</taxon>
        <taxon>Spirochaetales</taxon>
        <taxon>Treponemataceae</taxon>
        <taxon>Treponema</taxon>
    </lineage>
</organism>
<evidence type="ECO:0000313" key="2">
    <source>
        <dbReference type="EMBL" id="SKA03045.1"/>
    </source>
</evidence>
<name>A0A1T4QH40_9SPIR</name>
<feature type="transmembrane region" description="Helical" evidence="1">
    <location>
        <begin position="186"/>
        <end position="205"/>
    </location>
</feature>
<evidence type="ECO:0000256" key="1">
    <source>
        <dbReference type="SAM" id="Phobius"/>
    </source>
</evidence>
<keyword evidence="1" id="KW-1133">Transmembrane helix</keyword>
<keyword evidence="3" id="KW-1185">Reference proteome</keyword>
<dbReference type="EMBL" id="FUXC01000014">
    <property type="protein sequence ID" value="SKA03045.1"/>
    <property type="molecule type" value="Genomic_DNA"/>
</dbReference>
<keyword evidence="1" id="KW-0472">Membrane</keyword>
<feature type="transmembrane region" description="Helical" evidence="1">
    <location>
        <begin position="268"/>
        <end position="288"/>
    </location>
</feature>
<keyword evidence="1" id="KW-0812">Transmembrane</keyword>
<reference evidence="2 3" key="1">
    <citation type="submission" date="2017-02" db="EMBL/GenBank/DDBJ databases">
        <authorList>
            <person name="Peterson S.W."/>
        </authorList>
    </citation>
    <scope>NUCLEOTIDE SEQUENCE [LARGE SCALE GENOMIC DNA]</scope>
    <source>
        <strain evidence="2 3">ATCC BAA-909</strain>
    </source>
</reference>
<feature type="transmembrane region" description="Helical" evidence="1">
    <location>
        <begin position="139"/>
        <end position="166"/>
    </location>
</feature>
<feature type="transmembrane region" description="Helical" evidence="1">
    <location>
        <begin position="66"/>
        <end position="87"/>
    </location>
</feature>
<dbReference type="Proteomes" id="UP000190395">
    <property type="component" value="Unassembled WGS sequence"/>
</dbReference>
<feature type="transmembrane region" description="Helical" evidence="1">
    <location>
        <begin position="99"/>
        <end position="118"/>
    </location>
</feature>
<proteinExistence type="predicted"/>